<dbReference type="InterPro" id="IPR058593">
    <property type="entry name" value="ARB_07466-like_C"/>
</dbReference>
<evidence type="ECO:0000256" key="1">
    <source>
        <dbReference type="SAM" id="Coils"/>
    </source>
</evidence>
<gene>
    <name evidence="4" type="ORF">ACFOZ4_22450</name>
</gene>
<dbReference type="Gene3D" id="6.10.250.3150">
    <property type="match status" value="1"/>
</dbReference>
<keyword evidence="5" id="KW-1185">Reference proteome</keyword>
<evidence type="ECO:0000313" key="5">
    <source>
        <dbReference type="Proteomes" id="UP001595816"/>
    </source>
</evidence>
<evidence type="ECO:0000259" key="3">
    <source>
        <dbReference type="Pfam" id="PF26571"/>
    </source>
</evidence>
<protein>
    <submittedName>
        <fullName evidence="4">Coiled-coil domain-containing protein</fullName>
    </submittedName>
</protein>
<feature type="domain" description="ARB-07466-like C-terminal" evidence="3">
    <location>
        <begin position="219"/>
        <end position="326"/>
    </location>
</feature>
<dbReference type="RefSeq" id="WP_253760823.1">
    <property type="nucleotide sequence ID" value="NZ_JAMZDZ010000001.1"/>
</dbReference>
<feature type="chain" id="PRO_5045062305" evidence="2">
    <location>
        <begin position="32"/>
        <end position="335"/>
    </location>
</feature>
<evidence type="ECO:0000313" key="4">
    <source>
        <dbReference type="EMBL" id="MFC4133381.1"/>
    </source>
</evidence>
<dbReference type="Proteomes" id="UP001595816">
    <property type="component" value="Unassembled WGS sequence"/>
</dbReference>
<evidence type="ECO:0000256" key="2">
    <source>
        <dbReference type="SAM" id="SignalP"/>
    </source>
</evidence>
<organism evidence="4 5">
    <name type="scientific">Hamadaea flava</name>
    <dbReference type="NCBI Taxonomy" id="1742688"/>
    <lineage>
        <taxon>Bacteria</taxon>
        <taxon>Bacillati</taxon>
        <taxon>Actinomycetota</taxon>
        <taxon>Actinomycetes</taxon>
        <taxon>Micromonosporales</taxon>
        <taxon>Micromonosporaceae</taxon>
        <taxon>Hamadaea</taxon>
    </lineage>
</organism>
<dbReference type="Pfam" id="PF26571">
    <property type="entry name" value="VldE"/>
    <property type="match status" value="1"/>
</dbReference>
<keyword evidence="1" id="KW-0175">Coiled coil</keyword>
<feature type="coiled-coil region" evidence="1">
    <location>
        <begin position="122"/>
        <end position="174"/>
    </location>
</feature>
<accession>A0ABV8LQS9</accession>
<name>A0ABV8LQS9_9ACTN</name>
<keyword evidence="2" id="KW-0732">Signal</keyword>
<comment type="caution">
    <text evidence="4">The sequence shown here is derived from an EMBL/GenBank/DDBJ whole genome shotgun (WGS) entry which is preliminary data.</text>
</comment>
<feature type="signal peptide" evidence="2">
    <location>
        <begin position="1"/>
        <end position="31"/>
    </location>
</feature>
<dbReference type="EMBL" id="JBHSAY010000010">
    <property type="protein sequence ID" value="MFC4133381.1"/>
    <property type="molecule type" value="Genomic_DNA"/>
</dbReference>
<feature type="coiled-coil region" evidence="1">
    <location>
        <begin position="42"/>
        <end position="79"/>
    </location>
</feature>
<reference evidence="5" key="1">
    <citation type="journal article" date="2019" name="Int. J. Syst. Evol. Microbiol.">
        <title>The Global Catalogue of Microorganisms (GCM) 10K type strain sequencing project: providing services to taxonomists for standard genome sequencing and annotation.</title>
        <authorList>
            <consortium name="The Broad Institute Genomics Platform"/>
            <consortium name="The Broad Institute Genome Sequencing Center for Infectious Disease"/>
            <person name="Wu L."/>
            <person name="Ma J."/>
        </authorList>
    </citation>
    <scope>NUCLEOTIDE SEQUENCE [LARGE SCALE GENOMIC DNA]</scope>
    <source>
        <strain evidence="5">CGMCC 4.7289</strain>
    </source>
</reference>
<sequence length="335" mass="36396">MPPTVKRTLAAVLSPVAAIVLALAPATPAAAEPDEAHNQQLIQNLEAAARGYLEAQDALEKSQARQVVLRRELQQATAQLAPLRKQVGAIAAAAYTTGRLSGFAAMLGAGTSEDFFTRATMLEEITLRQDQALGRLLRLEEKARTGKAAIDAEAALQTAQVAEMKKRMKAAEQVLLKVGGKSIHGWLDPNSPAAIPAPRNADGSWPKENCSVKDPTKTGGCLTPRLLHAYEQARANDYTRYTKCWRTQSSGEHPKGRACDFSSARATFSTSDASGDDRRYGDRLASFFIKNSRALGVLYVIWYRKIWFPGLGWRSYSGCCGAAAEHTNHVHLSVY</sequence>
<proteinExistence type="predicted"/>